<evidence type="ECO:0000313" key="1">
    <source>
        <dbReference type="EMBL" id="ESS73023.1"/>
    </source>
</evidence>
<evidence type="ECO:0000313" key="2">
    <source>
        <dbReference type="Proteomes" id="UP000017842"/>
    </source>
</evidence>
<reference evidence="1 2" key="1">
    <citation type="journal article" date="2013" name="Genome Announc.">
        <title>Draft Genome Sequence of the Methanotrophic Gammaproteobacterium Methyloglobulus morosus DSM 22980 Strain KoM1.</title>
        <authorList>
            <person name="Poehlein A."/>
            <person name="Deutzmann J.S."/>
            <person name="Daniel R."/>
            <person name="Simeonova D.D."/>
        </authorList>
    </citation>
    <scope>NUCLEOTIDE SEQUENCE [LARGE SCALE GENOMIC DNA]</scope>
    <source>
        <strain evidence="1 2">KoM1</strain>
    </source>
</reference>
<organism evidence="1 2">
    <name type="scientific">Methyloglobulus morosus KoM1</name>
    <dbReference type="NCBI Taxonomy" id="1116472"/>
    <lineage>
        <taxon>Bacteria</taxon>
        <taxon>Pseudomonadati</taxon>
        <taxon>Pseudomonadota</taxon>
        <taxon>Gammaproteobacteria</taxon>
        <taxon>Methylococcales</taxon>
        <taxon>Methylococcaceae</taxon>
        <taxon>Methyloglobulus</taxon>
    </lineage>
</organism>
<proteinExistence type="predicted"/>
<dbReference type="STRING" id="1116472.MGMO_38c00060"/>
<dbReference type="EMBL" id="AYLO01000037">
    <property type="protein sequence ID" value="ESS73023.1"/>
    <property type="molecule type" value="Genomic_DNA"/>
</dbReference>
<dbReference type="AlphaFoldDB" id="V5C8J8"/>
<keyword evidence="2" id="KW-1185">Reference proteome</keyword>
<name>V5C8J8_9GAMM</name>
<gene>
    <name evidence="1" type="ORF">MGMO_38c00060</name>
</gene>
<accession>V5C8J8</accession>
<sequence length="67" mass="7464">MFGRSKLLLCRYVTCRRPFIFETICEVNMKNVLSRLLVSQAGLEALALRLPVGLIRAAHGSQKLFGG</sequence>
<comment type="caution">
    <text evidence="1">The sequence shown here is derived from an EMBL/GenBank/DDBJ whole genome shotgun (WGS) entry which is preliminary data.</text>
</comment>
<protein>
    <submittedName>
        <fullName evidence="1">Uncharacterized protein</fullName>
    </submittedName>
</protein>
<dbReference type="Proteomes" id="UP000017842">
    <property type="component" value="Unassembled WGS sequence"/>
</dbReference>